<dbReference type="GO" id="GO:0000398">
    <property type="term" value="P:mRNA splicing, via spliceosome"/>
    <property type="evidence" value="ECO:0007669"/>
    <property type="project" value="TreeGrafter"/>
</dbReference>
<dbReference type="InterPro" id="IPR036265">
    <property type="entry name" value="HIT-like_sf"/>
</dbReference>
<feature type="region of interest" description="Disordered" evidence="2">
    <location>
        <begin position="197"/>
        <end position="216"/>
    </location>
</feature>
<dbReference type="InterPro" id="IPR040194">
    <property type="entry name" value="Cwf19-like"/>
</dbReference>
<evidence type="ECO:0000256" key="1">
    <source>
        <dbReference type="ARBA" id="ARBA00006795"/>
    </source>
</evidence>
<protein>
    <submittedName>
        <fullName evidence="5">Uncharacterized protein</fullName>
    </submittedName>
</protein>
<dbReference type="Proteomes" id="UP000780801">
    <property type="component" value="Unassembled WGS sequence"/>
</dbReference>
<name>A0A9P6G0L9_9FUNG</name>
<feature type="compositionally biased region" description="Low complexity" evidence="2">
    <location>
        <begin position="368"/>
        <end position="377"/>
    </location>
</feature>
<dbReference type="Pfam" id="PF04677">
    <property type="entry name" value="CwfJ_C_1"/>
    <property type="match status" value="1"/>
</dbReference>
<reference evidence="5" key="1">
    <citation type="journal article" date="2020" name="Fungal Divers.">
        <title>Resolving the Mortierellaceae phylogeny through synthesis of multi-gene phylogenetics and phylogenomics.</title>
        <authorList>
            <person name="Vandepol N."/>
            <person name="Liber J."/>
            <person name="Desiro A."/>
            <person name="Na H."/>
            <person name="Kennedy M."/>
            <person name="Barry K."/>
            <person name="Grigoriev I.V."/>
            <person name="Miller A.N."/>
            <person name="O'Donnell K."/>
            <person name="Stajich J.E."/>
            <person name="Bonito G."/>
        </authorList>
    </citation>
    <scope>NUCLEOTIDE SEQUENCE</scope>
    <source>
        <strain evidence="5">KOD1015</strain>
    </source>
</reference>
<feature type="compositionally biased region" description="Basic residues" evidence="2">
    <location>
        <begin position="65"/>
        <end position="80"/>
    </location>
</feature>
<feature type="region of interest" description="Disordered" evidence="2">
    <location>
        <begin position="1"/>
        <end position="177"/>
    </location>
</feature>
<comment type="caution">
    <text evidence="5">The sequence shown here is derived from an EMBL/GenBank/DDBJ whole genome shotgun (WGS) entry which is preliminary data.</text>
</comment>
<sequence>MESTSRSGSSSRHREGDYKATRDRSRERNQDRDRNRERERDSERRHRNRDRGSGGSDDEKGDHSSHHKKHKSSSSSKSRHHEREEGRDHHRRHHKPSSRHDKDRDRKSSRSSHHKGGSDSDSVKDKDGVAMDLEEEDMWVEKEVPGVDSTPVQVEPKETASSIEPAYEKPQLESKRDAWMMSDGSLDFGMMGSAKVKKSKEDTANPDQVRFVVSDRELNPHLKEGGIIEGQPVAAKPSYTIGDAGSSWRMTKLRRVMEQAAEQGVASEVIGIQRYGSIDKYNEALEERKELDRRMSRRGDRRGDGRRDDRREGNDRRKGDDRDSERDRDGRRRNDRDRERTNDSDYDSDRRRRRDDWSSRLGGGGGYLSELSSAASSPFRRPMDEQERQERELARRQRDKEREETQQQEKRYTPIQSPFVTHVSSPLPHQTPADTPQVDDAPTLDQLNKLRAKSIRAKMLGTPDAETLEQEYEKAQKAFNEAASRPQPPPQQQQPQADSANRVVIVQTMGRSSGSASPVPLGPGNSKGSGRNKKDKTHDDAGNRIAYQGEEGDVDIHELVRREKMGLEEGMDRELARRITRDAVFKDDLDYMDDNADKIARTVKKSDMQLKNVAINDYKRTQSALDRCQQCFKDDGRNPPIMPIVSMGTRVYLGLPLTKDFVPGHCMIVPVQHVTSTLECDDDAWDEIRNFMKCLIQMNAAEDRAVIFSETVTNLGWQKHAMIECIPVPWQAGKAAPGFFKEAILNADEEWAQHKKLIETDAKDSSNGGFRRRLTSKLPYFHVWFGSPDKGFGHVIEDSDRFPDYFVKEVVASICEMDSIEWRSKKRDRQVKYSENENKRRLDQFRKLWQAWDWTRAIEGRKSE</sequence>
<dbReference type="EMBL" id="JAABOA010000317">
    <property type="protein sequence ID" value="KAF9584834.1"/>
    <property type="molecule type" value="Genomic_DNA"/>
</dbReference>
<feature type="region of interest" description="Disordered" evidence="2">
    <location>
        <begin position="281"/>
        <end position="541"/>
    </location>
</feature>
<dbReference type="OrthoDB" id="2113965at2759"/>
<dbReference type="PANTHER" id="PTHR12072">
    <property type="entry name" value="CWF19, CELL CYCLE CONTROL PROTEIN"/>
    <property type="match status" value="1"/>
</dbReference>
<feature type="compositionally biased region" description="Basic and acidic residues" evidence="2">
    <location>
        <begin position="281"/>
        <end position="358"/>
    </location>
</feature>
<dbReference type="InterPro" id="IPR006768">
    <property type="entry name" value="Cwf19-like_C_dom-1"/>
</dbReference>
<feature type="compositionally biased region" description="Polar residues" evidence="2">
    <location>
        <begin position="414"/>
        <end position="434"/>
    </location>
</feature>
<comment type="similarity">
    <text evidence="1">Belongs to the CWF19 family.</text>
</comment>
<dbReference type="InterPro" id="IPR006767">
    <property type="entry name" value="Cwf19-like_C_dom-2"/>
</dbReference>
<dbReference type="PANTHER" id="PTHR12072:SF5">
    <property type="entry name" value="CWF19-LIKE PROTEIN 2"/>
    <property type="match status" value="1"/>
</dbReference>
<feature type="compositionally biased region" description="Basic and acidic residues" evidence="2">
    <location>
        <begin position="381"/>
        <end position="412"/>
    </location>
</feature>
<dbReference type="SUPFAM" id="SSF54197">
    <property type="entry name" value="HIT-like"/>
    <property type="match status" value="1"/>
</dbReference>
<feature type="compositionally biased region" description="Basic and acidic residues" evidence="2">
    <location>
        <begin position="166"/>
        <end position="177"/>
    </location>
</feature>
<feature type="compositionally biased region" description="Basic and acidic residues" evidence="2">
    <location>
        <begin position="98"/>
        <end position="108"/>
    </location>
</feature>
<gene>
    <name evidence="5" type="ORF">BGW38_004987</name>
</gene>
<evidence type="ECO:0000256" key="2">
    <source>
        <dbReference type="SAM" id="MobiDB-lite"/>
    </source>
</evidence>
<feature type="domain" description="Cwf19-like protein C-terminal" evidence="3">
    <location>
        <begin position="750"/>
        <end position="855"/>
    </location>
</feature>
<feature type="compositionally biased region" description="Basic and acidic residues" evidence="2">
    <location>
        <begin position="116"/>
        <end position="129"/>
    </location>
</feature>
<evidence type="ECO:0000259" key="4">
    <source>
        <dbReference type="Pfam" id="PF04677"/>
    </source>
</evidence>
<feature type="domain" description="Cwf19-like C-terminal" evidence="4">
    <location>
        <begin position="616"/>
        <end position="741"/>
    </location>
</feature>
<dbReference type="AlphaFoldDB" id="A0A9P6G0L9"/>
<feature type="compositionally biased region" description="Low complexity" evidence="2">
    <location>
        <begin position="1"/>
        <end position="10"/>
    </location>
</feature>
<dbReference type="GO" id="GO:0071014">
    <property type="term" value="C:post-mRNA release spliceosomal complex"/>
    <property type="evidence" value="ECO:0007669"/>
    <property type="project" value="TreeGrafter"/>
</dbReference>
<evidence type="ECO:0000259" key="3">
    <source>
        <dbReference type="Pfam" id="PF04676"/>
    </source>
</evidence>
<evidence type="ECO:0000313" key="6">
    <source>
        <dbReference type="Proteomes" id="UP000780801"/>
    </source>
</evidence>
<keyword evidence="6" id="KW-1185">Reference proteome</keyword>
<proteinExistence type="inferred from homology"/>
<organism evidence="5 6">
    <name type="scientific">Lunasporangiospora selenospora</name>
    <dbReference type="NCBI Taxonomy" id="979761"/>
    <lineage>
        <taxon>Eukaryota</taxon>
        <taxon>Fungi</taxon>
        <taxon>Fungi incertae sedis</taxon>
        <taxon>Mucoromycota</taxon>
        <taxon>Mortierellomycotina</taxon>
        <taxon>Mortierellomycetes</taxon>
        <taxon>Mortierellales</taxon>
        <taxon>Mortierellaceae</taxon>
        <taxon>Lunasporangiospora</taxon>
    </lineage>
</organism>
<dbReference type="Pfam" id="PF04676">
    <property type="entry name" value="CwfJ_C_2"/>
    <property type="match status" value="1"/>
</dbReference>
<feature type="compositionally biased region" description="Basic and acidic residues" evidence="2">
    <location>
        <begin position="12"/>
        <end position="44"/>
    </location>
</feature>
<accession>A0A9P6G0L9</accession>
<evidence type="ECO:0000313" key="5">
    <source>
        <dbReference type="EMBL" id="KAF9584834.1"/>
    </source>
</evidence>